<dbReference type="InterPro" id="IPR007630">
    <property type="entry name" value="RNA_pol_sigma70_r4"/>
</dbReference>
<dbReference type="KEGG" id="acab:QRX50_19395"/>
<dbReference type="GO" id="GO:0016987">
    <property type="term" value="F:sigma factor activity"/>
    <property type="evidence" value="ECO:0007669"/>
    <property type="project" value="UniProtKB-KW"/>
</dbReference>
<comment type="similarity">
    <text evidence="1">Belongs to the sigma-70 factor family. ECF subfamily.</text>
</comment>
<dbReference type="AlphaFoldDB" id="A0A9Y2IMS2"/>
<dbReference type="Gene3D" id="1.10.1740.10">
    <property type="match status" value="1"/>
</dbReference>
<dbReference type="Proteomes" id="UP001236014">
    <property type="component" value="Chromosome"/>
</dbReference>
<dbReference type="InterPro" id="IPR039425">
    <property type="entry name" value="RNA_pol_sigma-70-like"/>
</dbReference>
<keyword evidence="3" id="KW-0731">Sigma factor</keyword>
<dbReference type="InterPro" id="IPR007627">
    <property type="entry name" value="RNA_pol_sigma70_r2"/>
</dbReference>
<reference evidence="9 10" key="1">
    <citation type="submission" date="2023-06" db="EMBL/GenBank/DDBJ databases">
        <authorList>
            <person name="Oyuntsetseg B."/>
            <person name="Kim S.B."/>
        </authorList>
    </citation>
    <scope>NUCLEOTIDE SEQUENCE [LARGE SCALE GENOMIC DNA]</scope>
    <source>
        <strain evidence="9 10">2-15</strain>
    </source>
</reference>
<protein>
    <submittedName>
        <fullName evidence="9">ECF RNA polymerase sigma factor SigK</fullName>
    </submittedName>
</protein>
<dbReference type="CDD" id="cd06171">
    <property type="entry name" value="Sigma70_r4"/>
    <property type="match status" value="1"/>
</dbReference>
<dbReference type="InterPro" id="IPR014284">
    <property type="entry name" value="RNA_pol_sigma-70_dom"/>
</dbReference>
<dbReference type="NCBIfam" id="TIGR02937">
    <property type="entry name" value="sigma70-ECF"/>
    <property type="match status" value="1"/>
</dbReference>
<feature type="region of interest" description="Disordered" evidence="6">
    <location>
        <begin position="91"/>
        <end position="110"/>
    </location>
</feature>
<dbReference type="GO" id="GO:0003677">
    <property type="term" value="F:DNA binding"/>
    <property type="evidence" value="ECO:0007669"/>
    <property type="project" value="UniProtKB-KW"/>
</dbReference>
<keyword evidence="4" id="KW-0238">DNA-binding</keyword>
<keyword evidence="2" id="KW-0805">Transcription regulation</keyword>
<evidence type="ECO:0000256" key="6">
    <source>
        <dbReference type="SAM" id="MobiDB-lite"/>
    </source>
</evidence>
<organism evidence="9 10">
    <name type="scientific">Amycolatopsis carbonis</name>
    <dbReference type="NCBI Taxonomy" id="715471"/>
    <lineage>
        <taxon>Bacteria</taxon>
        <taxon>Bacillati</taxon>
        <taxon>Actinomycetota</taxon>
        <taxon>Actinomycetes</taxon>
        <taxon>Pseudonocardiales</taxon>
        <taxon>Pseudonocardiaceae</taxon>
        <taxon>Amycolatopsis</taxon>
    </lineage>
</organism>
<evidence type="ECO:0000256" key="3">
    <source>
        <dbReference type="ARBA" id="ARBA00023082"/>
    </source>
</evidence>
<evidence type="ECO:0000256" key="2">
    <source>
        <dbReference type="ARBA" id="ARBA00023015"/>
    </source>
</evidence>
<dbReference type="NCBIfam" id="NF007228">
    <property type="entry name" value="PRK09646.1"/>
    <property type="match status" value="1"/>
</dbReference>
<evidence type="ECO:0000259" key="8">
    <source>
        <dbReference type="Pfam" id="PF04545"/>
    </source>
</evidence>
<dbReference type="PANTHER" id="PTHR43133:SF66">
    <property type="entry name" value="ECF RNA POLYMERASE SIGMA FACTOR SIGK"/>
    <property type="match status" value="1"/>
</dbReference>
<dbReference type="PANTHER" id="PTHR43133">
    <property type="entry name" value="RNA POLYMERASE ECF-TYPE SIGMA FACTO"/>
    <property type="match status" value="1"/>
</dbReference>
<feature type="domain" description="RNA polymerase sigma-70 region 4" evidence="8">
    <location>
        <begin position="132"/>
        <end position="181"/>
    </location>
</feature>
<dbReference type="Gene3D" id="1.10.10.10">
    <property type="entry name" value="Winged helix-like DNA-binding domain superfamily/Winged helix DNA-binding domain"/>
    <property type="match status" value="1"/>
</dbReference>
<dbReference type="InterPro" id="IPR013324">
    <property type="entry name" value="RNA_pol_sigma_r3/r4-like"/>
</dbReference>
<name>A0A9Y2IMS2_9PSEU</name>
<dbReference type="SUPFAM" id="SSF88659">
    <property type="entry name" value="Sigma3 and sigma4 domains of RNA polymerase sigma factors"/>
    <property type="match status" value="1"/>
</dbReference>
<accession>A0A9Y2IMS2</accession>
<dbReference type="InterPro" id="IPR013325">
    <property type="entry name" value="RNA_pol_sigma_r2"/>
</dbReference>
<dbReference type="EMBL" id="CP127294">
    <property type="protein sequence ID" value="WIX82784.1"/>
    <property type="molecule type" value="Genomic_DNA"/>
</dbReference>
<evidence type="ECO:0000256" key="1">
    <source>
        <dbReference type="ARBA" id="ARBA00010641"/>
    </source>
</evidence>
<dbReference type="RefSeq" id="WP_285973349.1">
    <property type="nucleotide sequence ID" value="NZ_CP127294.1"/>
</dbReference>
<keyword evidence="5" id="KW-0804">Transcription</keyword>
<evidence type="ECO:0000256" key="4">
    <source>
        <dbReference type="ARBA" id="ARBA00023125"/>
    </source>
</evidence>
<dbReference type="SUPFAM" id="SSF88946">
    <property type="entry name" value="Sigma2 domain of RNA polymerase sigma factors"/>
    <property type="match status" value="1"/>
</dbReference>
<dbReference type="Pfam" id="PF04542">
    <property type="entry name" value="Sigma70_r2"/>
    <property type="match status" value="1"/>
</dbReference>
<gene>
    <name evidence="9" type="primary">sigK</name>
    <name evidence="9" type="ORF">QRX50_19395</name>
</gene>
<dbReference type="InterPro" id="IPR036388">
    <property type="entry name" value="WH-like_DNA-bd_sf"/>
</dbReference>
<sequence>MSTLDETATPEELLARVALGDEAAFARLYDELAGPVLGMVVRVLRDRAQSEEVAQETMLEIWRKAATFTPERGNVRSWALTIAHRRAIDRVRSEQSGSDRETRAGRLDPHRDFDEVAEQTMLRLERDDVRAALASLTDLQRRSIELAYYDGYTYREVGALLDIPVSTVKSRMRDGLIRLRHVLGARA</sequence>
<keyword evidence="10" id="KW-1185">Reference proteome</keyword>
<evidence type="ECO:0000313" key="10">
    <source>
        <dbReference type="Proteomes" id="UP001236014"/>
    </source>
</evidence>
<evidence type="ECO:0000313" key="9">
    <source>
        <dbReference type="EMBL" id="WIX82784.1"/>
    </source>
</evidence>
<feature type="domain" description="RNA polymerase sigma-70 region 2" evidence="7">
    <location>
        <begin position="28"/>
        <end position="95"/>
    </location>
</feature>
<dbReference type="GO" id="GO:0006352">
    <property type="term" value="P:DNA-templated transcription initiation"/>
    <property type="evidence" value="ECO:0007669"/>
    <property type="project" value="InterPro"/>
</dbReference>
<evidence type="ECO:0000256" key="5">
    <source>
        <dbReference type="ARBA" id="ARBA00023163"/>
    </source>
</evidence>
<proteinExistence type="inferred from homology"/>
<dbReference type="Pfam" id="PF04545">
    <property type="entry name" value="Sigma70_r4"/>
    <property type="match status" value="1"/>
</dbReference>
<evidence type="ECO:0000259" key="7">
    <source>
        <dbReference type="Pfam" id="PF04542"/>
    </source>
</evidence>